<evidence type="ECO:0000313" key="11">
    <source>
        <dbReference type="Proteomes" id="UP000799778"/>
    </source>
</evidence>
<evidence type="ECO:0000313" key="10">
    <source>
        <dbReference type="EMBL" id="KAF2009786.1"/>
    </source>
</evidence>
<evidence type="ECO:0000256" key="5">
    <source>
        <dbReference type="ARBA" id="ARBA00022884"/>
    </source>
</evidence>
<feature type="region of interest" description="Disordered" evidence="8">
    <location>
        <begin position="37"/>
        <end position="212"/>
    </location>
</feature>
<evidence type="ECO:0000256" key="1">
    <source>
        <dbReference type="ARBA" id="ARBA00002475"/>
    </source>
</evidence>
<feature type="compositionally biased region" description="Polar residues" evidence="8">
    <location>
        <begin position="1"/>
        <end position="19"/>
    </location>
</feature>
<dbReference type="GO" id="GO:0000463">
    <property type="term" value="P:maturation of LSU-rRNA from tricistronic rRNA transcript (SSU-rRNA, 5.8S rRNA, LSU-rRNA)"/>
    <property type="evidence" value="ECO:0007669"/>
    <property type="project" value="TreeGrafter"/>
</dbReference>
<dbReference type="PANTHER" id="PTHR23236:SF25">
    <property type="entry name" value="RNA-BINDING PROTEIN 34"/>
    <property type="match status" value="1"/>
</dbReference>
<comment type="function">
    <text evidence="1">Involved in pre-25S rRNA processing.</text>
</comment>
<reference evidence="10" key="1">
    <citation type="journal article" date="2020" name="Stud. Mycol.">
        <title>101 Dothideomycetes genomes: a test case for predicting lifestyles and emergence of pathogens.</title>
        <authorList>
            <person name="Haridas S."/>
            <person name="Albert R."/>
            <person name="Binder M."/>
            <person name="Bloem J."/>
            <person name="Labutti K."/>
            <person name="Salamov A."/>
            <person name="Andreopoulos B."/>
            <person name="Baker S."/>
            <person name="Barry K."/>
            <person name="Bills G."/>
            <person name="Bluhm B."/>
            <person name="Cannon C."/>
            <person name="Castanera R."/>
            <person name="Culley D."/>
            <person name="Daum C."/>
            <person name="Ezra D."/>
            <person name="Gonzalez J."/>
            <person name="Henrissat B."/>
            <person name="Kuo A."/>
            <person name="Liang C."/>
            <person name="Lipzen A."/>
            <person name="Lutzoni F."/>
            <person name="Magnuson J."/>
            <person name="Mondo S."/>
            <person name="Nolan M."/>
            <person name="Ohm R."/>
            <person name="Pangilinan J."/>
            <person name="Park H.-J."/>
            <person name="Ramirez L."/>
            <person name="Alfaro M."/>
            <person name="Sun H."/>
            <person name="Tritt A."/>
            <person name="Yoshinaga Y."/>
            <person name="Zwiers L.-H."/>
            <person name="Turgeon B."/>
            <person name="Goodwin S."/>
            <person name="Spatafora J."/>
            <person name="Crous P."/>
            <person name="Grigoriev I."/>
        </authorList>
    </citation>
    <scope>NUCLEOTIDE SEQUENCE</scope>
    <source>
        <strain evidence="10">CBS 175.79</strain>
    </source>
</reference>
<evidence type="ECO:0000259" key="9">
    <source>
        <dbReference type="PROSITE" id="PS50102"/>
    </source>
</evidence>
<keyword evidence="11" id="KW-1185">Reference proteome</keyword>
<comment type="similarity">
    <text evidence="3">Belongs to the RRM RBM34 family.</text>
</comment>
<feature type="compositionally biased region" description="Basic residues" evidence="8">
    <location>
        <begin position="429"/>
        <end position="443"/>
    </location>
</feature>
<dbReference type="InterPro" id="IPR012677">
    <property type="entry name" value="Nucleotide-bd_a/b_plait_sf"/>
</dbReference>
<dbReference type="InterPro" id="IPR035979">
    <property type="entry name" value="RBD_domain_sf"/>
</dbReference>
<dbReference type="Pfam" id="PF00076">
    <property type="entry name" value="RRM_1"/>
    <property type="match status" value="1"/>
</dbReference>
<dbReference type="OrthoDB" id="442677at2759"/>
<dbReference type="SUPFAM" id="SSF54928">
    <property type="entry name" value="RNA-binding domain, RBD"/>
    <property type="match status" value="2"/>
</dbReference>
<accession>A0A6A5XA99</accession>
<dbReference type="Proteomes" id="UP000799778">
    <property type="component" value="Unassembled WGS sequence"/>
</dbReference>
<dbReference type="SMART" id="SM00360">
    <property type="entry name" value="RRM"/>
    <property type="match status" value="2"/>
</dbReference>
<dbReference type="RefSeq" id="XP_033378125.1">
    <property type="nucleotide sequence ID" value="XM_033531350.1"/>
</dbReference>
<name>A0A6A5XA99_9PLEO</name>
<keyword evidence="5 7" id="KW-0694">RNA-binding</keyword>
<gene>
    <name evidence="10" type="ORF">BU24DRAFT_455002</name>
</gene>
<dbReference type="PROSITE" id="PS50102">
    <property type="entry name" value="RRM"/>
    <property type="match status" value="1"/>
</dbReference>
<feature type="compositionally biased region" description="Low complexity" evidence="8">
    <location>
        <begin position="182"/>
        <end position="192"/>
    </location>
</feature>
<feature type="compositionally biased region" description="Basic and acidic residues" evidence="8">
    <location>
        <begin position="463"/>
        <end position="473"/>
    </location>
</feature>
<sequence length="537" mass="58966">MAKSASNRATAAGSRQQHAGTFVKLDKRALDPNISSLFAKSLGPVKAPSKARYRDLIESRPVANTSEGSEDEGQRKEVNEDTTSVSDDISSDIEVEKQSVSNELELPEPGENVPHSQDHASAGDIGPSEAREYITNSDEQHLGKKRKRTKETDVEDNYMQKLAREEAREEEERGKKRRTVVGTDTDSATASGSDDDNYTIPKHETQTGSADMDEVDKASRTVFLGNVSSTAITSKTAKKTLTRHLGSFLEDLADHKPPHKIESLRFRSTAFASALPKKAAFVNKEILDATTKSTNAYVVYSTKIAAREAAKRLNGTMVLNRHLRVDSVAHPAKVDHRRCVFIGNLGFVDDESTINASEEDKKKTKPPADTEEGLWVQFSKAGKVESVRVVRDSKTRVSKGFAYVQFEDENSVEAALQYNDQKYPPMLPRKLRVVRAKAPKKKSTSSVRKPQPGKPSGVYSAKVSEKQKTDHGRARAMLGKAAAFKKAEDFVFEGHRASRKDGAGGPKTGPKKRTGKPQSRSSKRGAAWKDGAGRTKQ</sequence>
<dbReference type="Gene3D" id="3.30.70.330">
    <property type="match status" value="2"/>
</dbReference>
<feature type="region of interest" description="Disordered" evidence="8">
    <location>
        <begin position="495"/>
        <end position="537"/>
    </location>
</feature>
<feature type="region of interest" description="Disordered" evidence="8">
    <location>
        <begin position="1"/>
        <end position="24"/>
    </location>
</feature>
<organism evidence="10 11">
    <name type="scientific">Aaosphaeria arxii CBS 175.79</name>
    <dbReference type="NCBI Taxonomy" id="1450172"/>
    <lineage>
        <taxon>Eukaryota</taxon>
        <taxon>Fungi</taxon>
        <taxon>Dikarya</taxon>
        <taxon>Ascomycota</taxon>
        <taxon>Pezizomycotina</taxon>
        <taxon>Dothideomycetes</taxon>
        <taxon>Pleosporomycetidae</taxon>
        <taxon>Pleosporales</taxon>
        <taxon>Pleosporales incertae sedis</taxon>
        <taxon>Aaosphaeria</taxon>
    </lineage>
</organism>
<dbReference type="InterPro" id="IPR000504">
    <property type="entry name" value="RRM_dom"/>
</dbReference>
<dbReference type="AlphaFoldDB" id="A0A6A5XA99"/>
<dbReference type="GO" id="GO:0005730">
    <property type="term" value="C:nucleolus"/>
    <property type="evidence" value="ECO:0007669"/>
    <property type="project" value="UniProtKB-SubCell"/>
</dbReference>
<protein>
    <recommendedName>
        <fullName evidence="4">Nucleolar protein 12</fullName>
    </recommendedName>
</protein>
<evidence type="ECO:0000256" key="2">
    <source>
        <dbReference type="ARBA" id="ARBA00004604"/>
    </source>
</evidence>
<evidence type="ECO:0000256" key="7">
    <source>
        <dbReference type="PROSITE-ProRule" id="PRU00176"/>
    </source>
</evidence>
<keyword evidence="6" id="KW-0539">Nucleus</keyword>
<comment type="subcellular location">
    <subcellularLocation>
        <location evidence="2">Nucleus</location>
        <location evidence="2">Nucleolus</location>
    </subcellularLocation>
</comment>
<feature type="domain" description="RRM" evidence="9">
    <location>
        <begin position="338"/>
        <end position="438"/>
    </location>
</feature>
<feature type="compositionally biased region" description="Basic and acidic residues" evidence="8">
    <location>
        <begin position="162"/>
        <end position="174"/>
    </location>
</feature>
<evidence type="ECO:0000256" key="6">
    <source>
        <dbReference type="ARBA" id="ARBA00023242"/>
    </source>
</evidence>
<proteinExistence type="inferred from homology"/>
<dbReference type="EMBL" id="ML978077">
    <property type="protein sequence ID" value="KAF2009786.1"/>
    <property type="molecule type" value="Genomic_DNA"/>
</dbReference>
<dbReference type="PANTHER" id="PTHR23236">
    <property type="entry name" value="EUKARYOTIC TRANSLATION INITIATION FACTOR 4B/4H"/>
    <property type="match status" value="1"/>
</dbReference>
<evidence type="ECO:0000256" key="4">
    <source>
        <dbReference type="ARBA" id="ARBA00015520"/>
    </source>
</evidence>
<feature type="region of interest" description="Disordered" evidence="8">
    <location>
        <begin position="427"/>
        <end position="477"/>
    </location>
</feature>
<evidence type="ECO:0000256" key="8">
    <source>
        <dbReference type="SAM" id="MobiDB-lite"/>
    </source>
</evidence>
<dbReference type="GeneID" id="54288747"/>
<dbReference type="GO" id="GO:0019843">
    <property type="term" value="F:rRNA binding"/>
    <property type="evidence" value="ECO:0007669"/>
    <property type="project" value="TreeGrafter"/>
</dbReference>
<evidence type="ECO:0000256" key="3">
    <source>
        <dbReference type="ARBA" id="ARBA00007077"/>
    </source>
</evidence>